<proteinExistence type="inferred from homology"/>
<feature type="transmembrane region" description="Helical" evidence="7">
    <location>
        <begin position="24"/>
        <end position="45"/>
    </location>
</feature>
<accession>A0A1Y2DSW8</accession>
<dbReference type="PANTHER" id="PTHR33048:SF47">
    <property type="entry name" value="INTEGRAL MEMBRANE PROTEIN-RELATED"/>
    <property type="match status" value="1"/>
</dbReference>
<evidence type="ECO:0000256" key="3">
    <source>
        <dbReference type="ARBA" id="ARBA00022989"/>
    </source>
</evidence>
<protein>
    <recommendedName>
        <fullName evidence="8">Rhodopsin domain-containing protein</fullName>
    </recommendedName>
</protein>
<dbReference type="OrthoDB" id="61113at2759"/>
<feature type="compositionally biased region" description="Polar residues" evidence="6">
    <location>
        <begin position="330"/>
        <end position="343"/>
    </location>
</feature>
<dbReference type="AlphaFoldDB" id="A0A1Y2DSW8"/>
<dbReference type="PANTHER" id="PTHR33048">
    <property type="entry name" value="PTH11-LIKE INTEGRAL MEMBRANE PROTEIN (AFU_ORTHOLOGUE AFUA_5G11245)"/>
    <property type="match status" value="1"/>
</dbReference>
<organism evidence="9 10">
    <name type="scientific">Pseudomassariella vexata</name>
    <dbReference type="NCBI Taxonomy" id="1141098"/>
    <lineage>
        <taxon>Eukaryota</taxon>
        <taxon>Fungi</taxon>
        <taxon>Dikarya</taxon>
        <taxon>Ascomycota</taxon>
        <taxon>Pezizomycotina</taxon>
        <taxon>Sordariomycetes</taxon>
        <taxon>Xylariomycetidae</taxon>
        <taxon>Amphisphaeriales</taxon>
        <taxon>Pseudomassariaceae</taxon>
        <taxon>Pseudomassariella</taxon>
    </lineage>
</organism>
<sequence>MSMNTTVEAHYSEAQPLQNRPSTIIAVIVSFLTVAYLCVGFRLYIRLKVVYAPGWDDLFVFLAVLSGSISSVVSCGLTRYGLGDHFYNQGFSKKLMFMKLFWISDACFNTSNTFIKLSVLFQYLRIFNRGRMRKLSVCLIVFVSLWGLTFAFMSWVPCFPIENYWKGQKHCYALGSRNHTEFYGTILAANGSNMALDLIILAVSVPLYFRRETAQKTKRGLLSLLFMGLVINLLAAWRLVSIVKTQGGVGPHQDPTWYGTLPVLIADMENLTSIMCASIPVFWPVLTESIDKIFVTHEVTIERSTRFSLVGDGYADDGVNLHGLICGDGQHSQPTSQASLNPKDSTKSPRLEVPPGTYYVDKYFTGHLEPWSSSRQVESVISAQNIEGRGRTAECSDAANYSM</sequence>
<feature type="transmembrane region" description="Helical" evidence="7">
    <location>
        <begin position="100"/>
        <end position="123"/>
    </location>
</feature>
<dbReference type="Proteomes" id="UP000193689">
    <property type="component" value="Unassembled WGS sequence"/>
</dbReference>
<keyword evidence="2 7" id="KW-0812">Transmembrane</keyword>
<reference evidence="9 10" key="1">
    <citation type="submission" date="2016-07" db="EMBL/GenBank/DDBJ databases">
        <title>Pervasive Adenine N6-methylation of Active Genes in Fungi.</title>
        <authorList>
            <consortium name="DOE Joint Genome Institute"/>
            <person name="Mondo S.J."/>
            <person name="Dannebaum R.O."/>
            <person name="Kuo R.C."/>
            <person name="Labutti K."/>
            <person name="Haridas S."/>
            <person name="Kuo A."/>
            <person name="Salamov A."/>
            <person name="Ahrendt S.R."/>
            <person name="Lipzen A."/>
            <person name="Sullivan W."/>
            <person name="Andreopoulos W.B."/>
            <person name="Clum A."/>
            <person name="Lindquist E."/>
            <person name="Daum C."/>
            <person name="Ramamoorthy G.K."/>
            <person name="Gryganskyi A."/>
            <person name="Culley D."/>
            <person name="Magnuson J.K."/>
            <person name="James T.Y."/>
            <person name="O'Malley M.A."/>
            <person name="Stajich J.E."/>
            <person name="Spatafora J.W."/>
            <person name="Visel A."/>
            <person name="Grigoriev I.V."/>
        </authorList>
    </citation>
    <scope>NUCLEOTIDE SEQUENCE [LARGE SCALE GENOMIC DNA]</scope>
    <source>
        <strain evidence="9 10">CBS 129021</strain>
    </source>
</reference>
<evidence type="ECO:0000313" key="9">
    <source>
        <dbReference type="EMBL" id="ORY62362.1"/>
    </source>
</evidence>
<keyword evidence="3 7" id="KW-1133">Transmembrane helix</keyword>
<name>A0A1Y2DSW8_9PEZI</name>
<evidence type="ECO:0000256" key="5">
    <source>
        <dbReference type="ARBA" id="ARBA00038359"/>
    </source>
</evidence>
<dbReference type="RefSeq" id="XP_040714198.1">
    <property type="nucleotide sequence ID" value="XM_040854370.1"/>
</dbReference>
<evidence type="ECO:0000259" key="8">
    <source>
        <dbReference type="Pfam" id="PF20684"/>
    </source>
</evidence>
<feature type="domain" description="Rhodopsin" evidence="8">
    <location>
        <begin position="41"/>
        <end position="287"/>
    </location>
</feature>
<feature type="transmembrane region" description="Helical" evidence="7">
    <location>
        <begin position="182"/>
        <end position="209"/>
    </location>
</feature>
<dbReference type="Pfam" id="PF20684">
    <property type="entry name" value="Fung_rhodopsin"/>
    <property type="match status" value="1"/>
</dbReference>
<gene>
    <name evidence="9" type="ORF">BCR38DRAFT_238396</name>
</gene>
<feature type="transmembrane region" description="Helical" evidence="7">
    <location>
        <begin position="57"/>
        <end position="80"/>
    </location>
</feature>
<dbReference type="InParanoid" id="A0A1Y2DSW8"/>
<feature type="transmembrane region" description="Helical" evidence="7">
    <location>
        <begin position="135"/>
        <end position="156"/>
    </location>
</feature>
<evidence type="ECO:0000256" key="2">
    <source>
        <dbReference type="ARBA" id="ARBA00022692"/>
    </source>
</evidence>
<evidence type="ECO:0000256" key="7">
    <source>
        <dbReference type="SAM" id="Phobius"/>
    </source>
</evidence>
<evidence type="ECO:0000256" key="1">
    <source>
        <dbReference type="ARBA" id="ARBA00004141"/>
    </source>
</evidence>
<comment type="caution">
    <text evidence="9">The sequence shown here is derived from an EMBL/GenBank/DDBJ whole genome shotgun (WGS) entry which is preliminary data.</text>
</comment>
<evidence type="ECO:0000313" key="10">
    <source>
        <dbReference type="Proteomes" id="UP000193689"/>
    </source>
</evidence>
<keyword evidence="10" id="KW-1185">Reference proteome</keyword>
<comment type="similarity">
    <text evidence="5">Belongs to the SAT4 family.</text>
</comment>
<dbReference type="EMBL" id="MCFJ01000009">
    <property type="protein sequence ID" value="ORY62362.1"/>
    <property type="molecule type" value="Genomic_DNA"/>
</dbReference>
<dbReference type="InterPro" id="IPR049326">
    <property type="entry name" value="Rhodopsin_dom_fungi"/>
</dbReference>
<evidence type="ECO:0000256" key="4">
    <source>
        <dbReference type="ARBA" id="ARBA00023136"/>
    </source>
</evidence>
<keyword evidence="4 7" id="KW-0472">Membrane</keyword>
<dbReference type="GeneID" id="63770582"/>
<dbReference type="GO" id="GO:0016020">
    <property type="term" value="C:membrane"/>
    <property type="evidence" value="ECO:0007669"/>
    <property type="project" value="UniProtKB-SubCell"/>
</dbReference>
<comment type="subcellular location">
    <subcellularLocation>
        <location evidence="1">Membrane</location>
        <topology evidence="1">Multi-pass membrane protein</topology>
    </subcellularLocation>
</comment>
<feature type="transmembrane region" description="Helical" evidence="7">
    <location>
        <begin position="221"/>
        <end position="240"/>
    </location>
</feature>
<feature type="region of interest" description="Disordered" evidence="6">
    <location>
        <begin position="330"/>
        <end position="353"/>
    </location>
</feature>
<evidence type="ECO:0000256" key="6">
    <source>
        <dbReference type="SAM" id="MobiDB-lite"/>
    </source>
</evidence>
<dbReference type="InterPro" id="IPR052337">
    <property type="entry name" value="SAT4-like"/>
</dbReference>